<proteinExistence type="predicted"/>
<dbReference type="InterPro" id="IPR007345">
    <property type="entry name" value="Polysacch_pyruvyl_Trfase"/>
</dbReference>
<keyword evidence="2" id="KW-0808">Transferase</keyword>
<dbReference type="RefSeq" id="WP_164678266.1">
    <property type="nucleotide sequence ID" value="NZ_CP049057.1"/>
</dbReference>
<accession>A0A6G6GI85</accession>
<dbReference type="GO" id="GO:0016740">
    <property type="term" value="F:transferase activity"/>
    <property type="evidence" value="ECO:0007669"/>
    <property type="project" value="UniProtKB-KW"/>
</dbReference>
<evidence type="ECO:0000313" key="3">
    <source>
        <dbReference type="Proteomes" id="UP000505306"/>
    </source>
</evidence>
<evidence type="ECO:0000313" key="2">
    <source>
        <dbReference type="EMBL" id="QIE58259.1"/>
    </source>
</evidence>
<gene>
    <name evidence="2" type="ORF">G5B37_01350</name>
</gene>
<dbReference type="KEGG" id="mgel:G5B37_01350"/>
<keyword evidence="3" id="KW-1185">Reference proteome</keyword>
<name>A0A6G6GI85_9FLAO</name>
<reference evidence="2 3" key="1">
    <citation type="submission" date="2020-02" db="EMBL/GenBank/DDBJ databases">
        <title>Complete genome sequence of Flavobacteriaceae bacterium.</title>
        <authorList>
            <person name="Kim S.-J."/>
            <person name="Kim Y.-S."/>
            <person name="Kim K.-H."/>
        </authorList>
    </citation>
    <scope>NUCLEOTIDE SEQUENCE [LARGE SCALE GENOMIC DNA]</scope>
    <source>
        <strain evidence="2 3">RR4-40</strain>
    </source>
</reference>
<dbReference type="Proteomes" id="UP000505306">
    <property type="component" value="Chromosome"/>
</dbReference>
<evidence type="ECO:0000259" key="1">
    <source>
        <dbReference type="Pfam" id="PF04230"/>
    </source>
</evidence>
<dbReference type="Pfam" id="PF04230">
    <property type="entry name" value="PS_pyruv_trans"/>
    <property type="match status" value="1"/>
</dbReference>
<dbReference type="EMBL" id="CP049057">
    <property type="protein sequence ID" value="QIE58259.1"/>
    <property type="molecule type" value="Genomic_DNA"/>
</dbReference>
<dbReference type="AlphaFoldDB" id="A0A6G6GI85"/>
<feature type="domain" description="Polysaccharide pyruvyl transferase" evidence="1">
    <location>
        <begin position="20"/>
        <end position="299"/>
    </location>
</feature>
<protein>
    <submittedName>
        <fullName evidence="2">Polysaccharide pyruvyl transferase family protein</fullName>
    </submittedName>
</protein>
<organism evidence="2 3">
    <name type="scientific">Rasiella rasia</name>
    <dbReference type="NCBI Taxonomy" id="2744027"/>
    <lineage>
        <taxon>Bacteria</taxon>
        <taxon>Pseudomonadati</taxon>
        <taxon>Bacteroidota</taxon>
        <taxon>Flavobacteriia</taxon>
        <taxon>Flavobacteriales</taxon>
        <taxon>Flavobacteriaceae</taxon>
        <taxon>Rasiella</taxon>
    </lineage>
</organism>
<sequence length="363" mass="40978">MSNSHATKKVGILTLPLTHNYGGLLQCIALQIVLQEMGFQILVFNRGKNEPAWRRTTKKVLFRHYFAEIERFKNIHLTNRTRLLTNSNNLRQEISTSTLDAIVVGSDQVWRELYSVGDFSDNFLAFLEDTAVTKVAYAASFGVATIKTPRATAEISEALKTFNGISVREQSGLKILKDTFGVQNATLALDPTLLLPKNFYEQLCDDAKSVPSKKTLAVYVLDERDLTLSQIDSVAGRMSLSVVQIKHQPKHSWRRIFQQKAGVGAWLQTIKNADFVITDSYHGMLFSILFKKQFVVLVNEKRGATRFESLAQQLGIQDRLVKDVTISNEPSWFTDDIDYIAVDTKLAKLREVSLEFLKNNLNG</sequence>